<keyword evidence="1" id="KW-0175">Coiled coil</keyword>
<organism evidence="3 4">
    <name type="scientific">Halobacteriovorax marinus</name>
    <dbReference type="NCBI Taxonomy" id="97084"/>
    <lineage>
        <taxon>Bacteria</taxon>
        <taxon>Pseudomonadati</taxon>
        <taxon>Bdellovibrionota</taxon>
        <taxon>Bacteriovoracia</taxon>
        <taxon>Bacteriovoracales</taxon>
        <taxon>Halobacteriovoraceae</taxon>
        <taxon>Halobacteriovorax</taxon>
    </lineage>
</organism>
<evidence type="ECO:0008006" key="5">
    <source>
        <dbReference type="Google" id="ProtNLM"/>
    </source>
</evidence>
<accession>A0A1Y5F1Q6</accession>
<proteinExistence type="predicted"/>
<evidence type="ECO:0000256" key="2">
    <source>
        <dbReference type="SAM" id="SignalP"/>
    </source>
</evidence>
<evidence type="ECO:0000313" key="4">
    <source>
        <dbReference type="Proteomes" id="UP000196531"/>
    </source>
</evidence>
<reference evidence="4" key="1">
    <citation type="journal article" date="2017" name="Proc. Natl. Acad. Sci. U.S.A.">
        <title>Simulation of Deepwater Horizon oil plume reveals substrate specialization within a complex community of hydrocarbon-degraders.</title>
        <authorList>
            <person name="Hu P."/>
            <person name="Dubinsky E.A."/>
            <person name="Probst A.J."/>
            <person name="Wang J."/>
            <person name="Sieber C.M.K."/>
            <person name="Tom L.M."/>
            <person name="Gardinali P."/>
            <person name="Banfield J.F."/>
            <person name="Atlas R.M."/>
            <person name="Andersen G.L."/>
        </authorList>
    </citation>
    <scope>NUCLEOTIDE SEQUENCE [LARGE SCALE GENOMIC DNA]</scope>
</reference>
<feature type="chain" id="PRO_5012712085" description="Secreted protein" evidence="2">
    <location>
        <begin position="22"/>
        <end position="122"/>
    </location>
</feature>
<keyword evidence="2" id="KW-0732">Signal</keyword>
<feature type="coiled-coil region" evidence="1">
    <location>
        <begin position="45"/>
        <end position="102"/>
    </location>
</feature>
<gene>
    <name evidence="3" type="ORF">A9Q84_20825</name>
</gene>
<evidence type="ECO:0000313" key="3">
    <source>
        <dbReference type="EMBL" id="OUR92955.1"/>
    </source>
</evidence>
<dbReference type="EMBL" id="MAAO01000016">
    <property type="protein sequence ID" value="OUR92955.1"/>
    <property type="molecule type" value="Genomic_DNA"/>
</dbReference>
<feature type="signal peptide" evidence="2">
    <location>
        <begin position="1"/>
        <end position="21"/>
    </location>
</feature>
<name>A0A1Y5F1Q6_9BACT</name>
<sequence>MKLLKIAIICSIIFSGTQGFAKNPHDSDSSFVNQNSPGKIVAAESAHLNREVVRLEKKLDNVLSNVPDIIDHDEGRIIAIISNQVERDLEEVKKDIEEITYQRSTSGIYLKLEEIEKDIDMI</sequence>
<dbReference type="AlphaFoldDB" id="A0A1Y5F1Q6"/>
<protein>
    <recommendedName>
        <fullName evidence="5">Secreted protein</fullName>
    </recommendedName>
</protein>
<dbReference type="Proteomes" id="UP000196531">
    <property type="component" value="Unassembled WGS sequence"/>
</dbReference>
<evidence type="ECO:0000256" key="1">
    <source>
        <dbReference type="SAM" id="Coils"/>
    </source>
</evidence>
<comment type="caution">
    <text evidence="3">The sequence shown here is derived from an EMBL/GenBank/DDBJ whole genome shotgun (WGS) entry which is preliminary data.</text>
</comment>